<protein>
    <recommendedName>
        <fullName evidence="3">(2Fe-2S) ferredoxin domain-containing protein</fullName>
    </recommendedName>
</protein>
<evidence type="ECO:0000313" key="1">
    <source>
        <dbReference type="EMBL" id="ANP42077.1"/>
    </source>
</evidence>
<dbReference type="RefSeq" id="WP_040641242.1">
    <property type="nucleotide sequence ID" value="NZ_CP015230.1"/>
</dbReference>
<name>A0A1B1A6C5_9RHOB</name>
<evidence type="ECO:0000313" key="2">
    <source>
        <dbReference type="Proteomes" id="UP000013243"/>
    </source>
</evidence>
<sequence>MHVYLYLISATYVSAKRSAALAQGLEEAAPVPAMAIRLEAEGQGLWAALDELLARGASRIDLRPVGMPFSQSLEKWLPSAAGAWLAQQSGSTPELFFASSPEHDAATVRTIARAELPLRRIGEKPAGEMGKGWDLPPAHRHHLLVCTGPRCHVKDAPNLADALKVEIRRAGLSDSCLVTTTGCVFPCNAGPVIVHYPRGDWYRVADLSDIQSFVAIVLAKGGRLEHLIFHQTGVSHEPA</sequence>
<evidence type="ECO:0008006" key="3">
    <source>
        <dbReference type="Google" id="ProtNLM"/>
    </source>
</evidence>
<dbReference type="InterPro" id="IPR036249">
    <property type="entry name" value="Thioredoxin-like_sf"/>
</dbReference>
<accession>A0A1B1A6C5</accession>
<dbReference type="STRING" id="1265309.K529_014965"/>
<proteinExistence type="predicted"/>
<dbReference type="SUPFAM" id="SSF52833">
    <property type="entry name" value="Thioredoxin-like"/>
    <property type="match status" value="1"/>
</dbReference>
<dbReference type="EMBL" id="CP015230">
    <property type="protein sequence ID" value="ANP42077.1"/>
    <property type="molecule type" value="Genomic_DNA"/>
</dbReference>
<gene>
    <name evidence="1" type="ORF">K529_014965</name>
</gene>
<organism evidence="1 2">
    <name type="scientific">Tritonibacter mobilis F1926</name>
    <dbReference type="NCBI Taxonomy" id="1265309"/>
    <lineage>
        <taxon>Bacteria</taxon>
        <taxon>Pseudomonadati</taxon>
        <taxon>Pseudomonadota</taxon>
        <taxon>Alphaproteobacteria</taxon>
        <taxon>Rhodobacterales</taxon>
        <taxon>Paracoccaceae</taxon>
        <taxon>Tritonibacter</taxon>
    </lineage>
</organism>
<dbReference type="GeneID" id="28251161"/>
<dbReference type="KEGG" id="rmb:K529_014965"/>
<reference evidence="1 2" key="1">
    <citation type="journal article" date="2016" name="ISME J.">
        <title>Global occurrence and heterogeneity of the Roseobacter-clade species Ruegeria mobilis.</title>
        <authorList>
            <person name="Sonnenschein E."/>
            <person name="Gram L."/>
        </authorList>
    </citation>
    <scope>NUCLEOTIDE SEQUENCE [LARGE SCALE GENOMIC DNA]</scope>
    <source>
        <strain evidence="1 2">F1926</strain>
    </source>
</reference>
<dbReference type="CDD" id="cd02980">
    <property type="entry name" value="TRX_Fd_family"/>
    <property type="match status" value="1"/>
</dbReference>
<dbReference type="Proteomes" id="UP000013243">
    <property type="component" value="Chromosome"/>
</dbReference>
<dbReference type="AlphaFoldDB" id="A0A1B1A6C5"/>
<dbReference type="Gene3D" id="3.40.30.10">
    <property type="entry name" value="Glutaredoxin"/>
    <property type="match status" value="1"/>
</dbReference>
<dbReference type="OrthoDB" id="9800597at2"/>